<keyword evidence="4 6" id="KW-0472">Membrane</keyword>
<accession>A0ABR0GA10</accession>
<keyword evidence="2 6" id="KW-0812">Transmembrane</keyword>
<organism evidence="7 8">
    <name type="scientific">Podospora pseudocomata</name>
    <dbReference type="NCBI Taxonomy" id="2093779"/>
    <lineage>
        <taxon>Eukaryota</taxon>
        <taxon>Fungi</taxon>
        <taxon>Dikarya</taxon>
        <taxon>Ascomycota</taxon>
        <taxon>Pezizomycotina</taxon>
        <taxon>Sordariomycetes</taxon>
        <taxon>Sordariomycetidae</taxon>
        <taxon>Sordariales</taxon>
        <taxon>Podosporaceae</taxon>
        <taxon>Podospora</taxon>
    </lineage>
</organism>
<evidence type="ECO:0000313" key="8">
    <source>
        <dbReference type="Proteomes" id="UP001323405"/>
    </source>
</evidence>
<evidence type="ECO:0008006" key="9">
    <source>
        <dbReference type="Google" id="ProtNLM"/>
    </source>
</evidence>
<feature type="compositionally biased region" description="Low complexity" evidence="5">
    <location>
        <begin position="206"/>
        <end position="250"/>
    </location>
</feature>
<evidence type="ECO:0000256" key="5">
    <source>
        <dbReference type="SAM" id="MobiDB-lite"/>
    </source>
</evidence>
<comment type="subcellular location">
    <subcellularLocation>
        <location evidence="1">Membrane</location>
        <topology evidence="1">Single-pass membrane protein</topology>
    </subcellularLocation>
</comment>
<dbReference type="PANTHER" id="PTHR15549">
    <property type="entry name" value="PAIRED IMMUNOGLOBULIN-LIKE TYPE 2 RECEPTOR"/>
    <property type="match status" value="1"/>
</dbReference>
<keyword evidence="8" id="KW-1185">Reference proteome</keyword>
<keyword evidence="3 6" id="KW-1133">Transmembrane helix</keyword>
<reference evidence="7 8" key="1">
    <citation type="journal article" date="2023" name="bioRxiv">
        <title>High-quality genome assemblies of four members of thePodospora anserinaspecies complex.</title>
        <authorList>
            <person name="Ament-Velasquez S.L."/>
            <person name="Vogan A.A."/>
            <person name="Wallerman O."/>
            <person name="Hartmann F."/>
            <person name="Gautier V."/>
            <person name="Silar P."/>
            <person name="Giraud T."/>
            <person name="Johannesson H."/>
        </authorList>
    </citation>
    <scope>NUCLEOTIDE SEQUENCE [LARGE SCALE GENOMIC DNA]</scope>
    <source>
        <strain evidence="7 8">CBS 415.72m</strain>
    </source>
</reference>
<proteinExistence type="predicted"/>
<evidence type="ECO:0000256" key="6">
    <source>
        <dbReference type="SAM" id="Phobius"/>
    </source>
</evidence>
<sequence>MGACDGRERESRFLFPPASPRFPLFLFLAPVLHTRFPITLRYFPSLQGSKVARAVIRQKMRTTTAATILLLSAASGLFVSAQSDGPSQFSSFLYPVQDDDSETYHFMDTVNVQYISSFTRVTLWTFCKPGIGETQFIQEAPGFNATVPVLLNLTSATPCWFNLRSPDEKYGANSQTFNVIGQERKGGSKTFGLGNPPSKESASPIQTQTQTQTTTSTSTSTSASSTTQSSTTQTDAAANQTDDSSPTPTSGSIQPSSNDAPSSGLSAGASAGMAVGVTVAVIAVGAGAFWLWRRKRRGGKLPVEDYQQPPIGPYGNGDVYAKVGAPPNYATALGPATHHHSYQQYPQHQFGGELGTANSPMEMGGTNVWPANGLGGRAHEMAG</sequence>
<dbReference type="GeneID" id="87910507"/>
<dbReference type="Proteomes" id="UP001323405">
    <property type="component" value="Unassembled WGS sequence"/>
</dbReference>
<feature type="transmembrane region" description="Helical" evidence="6">
    <location>
        <begin position="271"/>
        <end position="292"/>
    </location>
</feature>
<evidence type="ECO:0000313" key="7">
    <source>
        <dbReference type="EMBL" id="KAK4652596.1"/>
    </source>
</evidence>
<gene>
    <name evidence="7" type="ORF">QC762_501800</name>
</gene>
<evidence type="ECO:0000256" key="2">
    <source>
        <dbReference type="ARBA" id="ARBA00022692"/>
    </source>
</evidence>
<name>A0ABR0GA10_9PEZI</name>
<evidence type="ECO:0000256" key="1">
    <source>
        <dbReference type="ARBA" id="ARBA00004167"/>
    </source>
</evidence>
<feature type="region of interest" description="Disordered" evidence="5">
    <location>
        <begin position="181"/>
        <end position="268"/>
    </location>
</feature>
<dbReference type="PANTHER" id="PTHR15549:SF26">
    <property type="entry name" value="AXIAL BUDDING PATTERN PROTEIN 2-RELATED"/>
    <property type="match status" value="1"/>
</dbReference>
<dbReference type="RefSeq" id="XP_062741571.1">
    <property type="nucleotide sequence ID" value="XM_062890600.1"/>
</dbReference>
<dbReference type="EMBL" id="JAFFHA010000007">
    <property type="protein sequence ID" value="KAK4652596.1"/>
    <property type="molecule type" value="Genomic_DNA"/>
</dbReference>
<comment type="caution">
    <text evidence="7">The sequence shown here is derived from an EMBL/GenBank/DDBJ whole genome shotgun (WGS) entry which is preliminary data.</text>
</comment>
<protein>
    <recommendedName>
        <fullName evidence="9">Mid2 domain-containing protein</fullName>
    </recommendedName>
</protein>
<evidence type="ECO:0000256" key="4">
    <source>
        <dbReference type="ARBA" id="ARBA00023136"/>
    </source>
</evidence>
<dbReference type="InterPro" id="IPR051694">
    <property type="entry name" value="Immunoregulatory_rcpt-like"/>
</dbReference>
<evidence type="ECO:0000256" key="3">
    <source>
        <dbReference type="ARBA" id="ARBA00022989"/>
    </source>
</evidence>